<dbReference type="GO" id="GO:0005886">
    <property type="term" value="C:plasma membrane"/>
    <property type="evidence" value="ECO:0007669"/>
    <property type="project" value="UniProtKB-SubCell"/>
</dbReference>
<evidence type="ECO:0000256" key="1">
    <source>
        <dbReference type="ARBA" id="ARBA00004651"/>
    </source>
</evidence>
<organism evidence="8 9">
    <name type="scientific">Kryptobacter tengchongensis</name>
    <dbReference type="NCBI Taxonomy" id="1643429"/>
    <lineage>
        <taxon>Bacteria</taxon>
        <taxon>Pseudomonadati</taxon>
        <taxon>Candidatus Kryptoniota</taxon>
        <taxon>Candidatus Kryptobacter</taxon>
    </lineage>
</organism>
<feature type="transmembrane region" description="Helical" evidence="7">
    <location>
        <begin position="162"/>
        <end position="188"/>
    </location>
</feature>
<sequence>MKIKIPKLTFWSSVFWVIVALGIYSTILRFTKGLGAATNLSDNFPWGLWIGFDVLCGVGLAAGGFVMAAAVYIFNLEEYKSILPSAILTAFLGYLLVIIALLYDLGKPWNIWHPIIMWNPESVMFEVAWCVMLYTTVLALEFSPMVFQKFKLEKPQKIIKSLTIPLVVAGVILSTLHQSSLGSLYLIVPEKLYPIWYSSNLPYLFFLSAVAVGPAMVTIESYLSSRAFKREIEIHILSKLAKVTAVALMVYFVLKVEDIINYKLFPYIFSLNYEALMFWLEFILGIIVPIILLTNSRIRSSRKGLFVAQLITVLGFILNRLNVSITALENYTQAGYFPKWTEISVTLFIVALGFASFRLIAKHLPVFPPEVEERKAIAEGFEVIPIKEVFKEQN</sequence>
<evidence type="ECO:0000256" key="6">
    <source>
        <dbReference type="ARBA" id="ARBA00023136"/>
    </source>
</evidence>
<feature type="transmembrane region" description="Helical" evidence="7">
    <location>
        <begin position="9"/>
        <end position="28"/>
    </location>
</feature>
<comment type="similarity">
    <text evidence="2">Belongs to the NrfD family.</text>
</comment>
<evidence type="ECO:0000256" key="7">
    <source>
        <dbReference type="SAM" id="Phobius"/>
    </source>
</evidence>
<protein>
    <submittedName>
        <fullName evidence="8">Ni/Fe-hydrogenase 2 integral membrane subunit HybB</fullName>
    </submittedName>
</protein>
<evidence type="ECO:0000256" key="3">
    <source>
        <dbReference type="ARBA" id="ARBA00022475"/>
    </source>
</evidence>
<keyword evidence="9" id="KW-1185">Reference proteome</keyword>
<feature type="transmembrane region" description="Helical" evidence="7">
    <location>
        <begin position="81"/>
        <end position="103"/>
    </location>
</feature>
<dbReference type="EMBL" id="CZVU01000103">
    <property type="protein sequence ID" value="CUT04878.1"/>
    <property type="molecule type" value="Genomic_DNA"/>
</dbReference>
<feature type="transmembrane region" description="Helical" evidence="7">
    <location>
        <begin position="123"/>
        <end position="142"/>
    </location>
</feature>
<feature type="transmembrane region" description="Helical" evidence="7">
    <location>
        <begin position="305"/>
        <end position="323"/>
    </location>
</feature>
<evidence type="ECO:0000256" key="4">
    <source>
        <dbReference type="ARBA" id="ARBA00022692"/>
    </source>
</evidence>
<gene>
    <name evidence="8" type="ORF">JGI24_01581</name>
</gene>
<keyword evidence="3" id="KW-1003">Cell membrane</keyword>
<dbReference type="RefSeq" id="WP_072150868.1">
    <property type="nucleotide sequence ID" value="NZ_CZVU01000103.1"/>
</dbReference>
<evidence type="ECO:0000256" key="2">
    <source>
        <dbReference type="ARBA" id="ARBA00008929"/>
    </source>
</evidence>
<dbReference type="AlphaFoldDB" id="A0A656DC34"/>
<dbReference type="PANTHER" id="PTHR30074">
    <property type="entry name" value="FORMATE DEHYDROGENASE, NITRATE-INDUCIBLE, CYTOCHROME B556 FDN SUBUNIT"/>
    <property type="match status" value="1"/>
</dbReference>
<comment type="subcellular location">
    <subcellularLocation>
        <location evidence="1">Cell membrane</location>
        <topology evidence="1">Multi-pass membrane protein</topology>
    </subcellularLocation>
</comment>
<keyword evidence="6 7" id="KW-0472">Membrane</keyword>
<feature type="transmembrane region" description="Helical" evidence="7">
    <location>
        <begin position="276"/>
        <end position="293"/>
    </location>
</feature>
<accession>A0A656DC34</accession>
<proteinExistence type="inferred from homology"/>
<evidence type="ECO:0000256" key="5">
    <source>
        <dbReference type="ARBA" id="ARBA00022989"/>
    </source>
</evidence>
<feature type="transmembrane region" description="Helical" evidence="7">
    <location>
        <begin position="48"/>
        <end position="74"/>
    </location>
</feature>
<dbReference type="Pfam" id="PF03916">
    <property type="entry name" value="NrfD"/>
    <property type="match status" value="1"/>
</dbReference>
<reference evidence="8 9" key="1">
    <citation type="submission" date="2015-11" db="EMBL/GenBank/DDBJ databases">
        <authorList>
            <person name="Varghese N."/>
        </authorList>
    </citation>
    <scope>NUCLEOTIDE SEQUENCE [LARGE SCALE GENOMIC DNA]</scope>
    <source>
        <strain evidence="8 9">JGI-24</strain>
    </source>
</reference>
<feature type="transmembrane region" description="Helical" evidence="7">
    <location>
        <begin position="240"/>
        <end position="256"/>
    </location>
</feature>
<dbReference type="Proteomes" id="UP000243065">
    <property type="component" value="Unassembled WGS sequence"/>
</dbReference>
<evidence type="ECO:0000313" key="9">
    <source>
        <dbReference type="Proteomes" id="UP000243065"/>
    </source>
</evidence>
<dbReference type="Gene3D" id="1.20.1630.10">
    <property type="entry name" value="Formate dehydrogenase/DMSO reductase domain"/>
    <property type="match status" value="1"/>
</dbReference>
<dbReference type="PANTHER" id="PTHR30074:SF4">
    <property type="entry name" value="NI_FE-HYDROGENASE 2 B-TYPE CYTOCHROME SUBUNIT-RELATED"/>
    <property type="match status" value="1"/>
</dbReference>
<dbReference type="GO" id="GO:0009061">
    <property type="term" value="P:anaerobic respiration"/>
    <property type="evidence" value="ECO:0007669"/>
    <property type="project" value="TreeGrafter"/>
</dbReference>
<feature type="transmembrane region" description="Helical" evidence="7">
    <location>
        <begin position="200"/>
        <end position="219"/>
    </location>
</feature>
<dbReference type="OrthoDB" id="5440262at2"/>
<feature type="transmembrane region" description="Helical" evidence="7">
    <location>
        <begin position="343"/>
        <end position="361"/>
    </location>
</feature>
<name>A0A656DC34_KRYT1</name>
<dbReference type="InterPro" id="IPR051817">
    <property type="entry name" value="FDH_cytochrome_b556_subunit"/>
</dbReference>
<keyword evidence="5 7" id="KW-1133">Transmembrane helix</keyword>
<keyword evidence="4 7" id="KW-0812">Transmembrane</keyword>
<evidence type="ECO:0000313" key="8">
    <source>
        <dbReference type="EMBL" id="CUT04878.1"/>
    </source>
</evidence>
<dbReference type="InterPro" id="IPR005614">
    <property type="entry name" value="NrfD-like"/>
</dbReference>